<gene>
    <name evidence="3" type="ORF">ACFQMJ_28960</name>
</gene>
<sequence>MLDIYDVIVEPSRRRIMDRLLRSDASVTELVEALGMSQPLVSKHLRTLRDSGLVRVKGVAQRRIYSLNALPLAEVDEWLTAYRAQWNRHVDALDKYLEQKKKSKEDEAT</sequence>
<proteinExistence type="predicted"/>
<reference evidence="4" key="1">
    <citation type="journal article" date="2019" name="Int. J. Syst. Evol. Microbiol.">
        <title>The Global Catalogue of Microorganisms (GCM) 10K type strain sequencing project: providing services to taxonomists for standard genome sequencing and annotation.</title>
        <authorList>
            <consortium name="The Broad Institute Genomics Platform"/>
            <consortium name="The Broad Institute Genome Sequencing Center for Infectious Disease"/>
            <person name="Wu L."/>
            <person name="Ma J."/>
        </authorList>
    </citation>
    <scope>NUCLEOTIDE SEQUENCE [LARGE SCALE GENOMIC DNA]</scope>
    <source>
        <strain evidence="4">KCTC 12907</strain>
    </source>
</reference>
<evidence type="ECO:0000313" key="3">
    <source>
        <dbReference type="EMBL" id="MFC7152587.1"/>
    </source>
</evidence>
<dbReference type="RefSeq" id="WP_378051650.1">
    <property type="nucleotide sequence ID" value="NZ_JBHMDN010000035.1"/>
</dbReference>
<dbReference type="EMBL" id="JBHTAI010000024">
    <property type="protein sequence ID" value="MFC7152587.1"/>
    <property type="molecule type" value="Genomic_DNA"/>
</dbReference>
<dbReference type="PANTHER" id="PTHR38600">
    <property type="entry name" value="TRANSCRIPTIONAL REGULATORY PROTEIN"/>
    <property type="match status" value="1"/>
</dbReference>
<protein>
    <submittedName>
        <fullName evidence="3">ArsR/SmtB family transcription factor</fullName>
    </submittedName>
</protein>
<dbReference type="SUPFAM" id="SSF46785">
    <property type="entry name" value="Winged helix' DNA-binding domain"/>
    <property type="match status" value="1"/>
</dbReference>
<organism evidence="3 4">
    <name type="scientific">Cohnella cellulosilytica</name>
    <dbReference type="NCBI Taxonomy" id="986710"/>
    <lineage>
        <taxon>Bacteria</taxon>
        <taxon>Bacillati</taxon>
        <taxon>Bacillota</taxon>
        <taxon>Bacilli</taxon>
        <taxon>Bacillales</taxon>
        <taxon>Paenibacillaceae</taxon>
        <taxon>Cohnella</taxon>
    </lineage>
</organism>
<dbReference type="InterPro" id="IPR011991">
    <property type="entry name" value="ArsR-like_HTH"/>
</dbReference>
<dbReference type="CDD" id="cd00090">
    <property type="entry name" value="HTH_ARSR"/>
    <property type="match status" value="1"/>
</dbReference>
<dbReference type="InterPro" id="IPR036388">
    <property type="entry name" value="WH-like_DNA-bd_sf"/>
</dbReference>
<dbReference type="NCBIfam" id="NF033788">
    <property type="entry name" value="HTH_metalloreg"/>
    <property type="match status" value="1"/>
</dbReference>
<evidence type="ECO:0000256" key="1">
    <source>
        <dbReference type="ARBA" id="ARBA00023125"/>
    </source>
</evidence>
<dbReference type="PROSITE" id="PS50987">
    <property type="entry name" value="HTH_ARSR_2"/>
    <property type="match status" value="1"/>
</dbReference>
<dbReference type="PRINTS" id="PR00778">
    <property type="entry name" value="HTHARSR"/>
</dbReference>
<dbReference type="InterPro" id="IPR036390">
    <property type="entry name" value="WH_DNA-bd_sf"/>
</dbReference>
<feature type="domain" description="HTH arsR-type" evidence="2">
    <location>
        <begin position="1"/>
        <end position="87"/>
    </location>
</feature>
<evidence type="ECO:0000259" key="2">
    <source>
        <dbReference type="PROSITE" id="PS50987"/>
    </source>
</evidence>
<evidence type="ECO:0000313" key="4">
    <source>
        <dbReference type="Proteomes" id="UP001596378"/>
    </source>
</evidence>
<keyword evidence="1" id="KW-0238">DNA-binding</keyword>
<dbReference type="SMART" id="SM00418">
    <property type="entry name" value="HTH_ARSR"/>
    <property type="match status" value="1"/>
</dbReference>
<comment type="caution">
    <text evidence="3">The sequence shown here is derived from an EMBL/GenBank/DDBJ whole genome shotgun (WGS) entry which is preliminary data.</text>
</comment>
<name>A0ABW2FHD4_9BACL</name>
<accession>A0ABW2FHD4</accession>
<dbReference type="Gene3D" id="1.10.10.10">
    <property type="entry name" value="Winged helix-like DNA-binding domain superfamily/Winged helix DNA-binding domain"/>
    <property type="match status" value="1"/>
</dbReference>
<keyword evidence="4" id="KW-1185">Reference proteome</keyword>
<dbReference type="InterPro" id="IPR001845">
    <property type="entry name" value="HTH_ArsR_DNA-bd_dom"/>
</dbReference>
<dbReference type="Pfam" id="PF01022">
    <property type="entry name" value="HTH_5"/>
    <property type="match status" value="1"/>
</dbReference>
<dbReference type="Proteomes" id="UP001596378">
    <property type="component" value="Unassembled WGS sequence"/>
</dbReference>
<dbReference type="PANTHER" id="PTHR38600:SF1">
    <property type="entry name" value="TRANSCRIPTIONAL REGULATORY PROTEIN"/>
    <property type="match status" value="1"/>
</dbReference>